<evidence type="ECO:0008006" key="5">
    <source>
        <dbReference type="Google" id="ProtNLM"/>
    </source>
</evidence>
<dbReference type="InterPro" id="IPR010987">
    <property type="entry name" value="Glutathione-S-Trfase_C-like"/>
</dbReference>
<dbReference type="Gene3D" id="1.20.1050.10">
    <property type="match status" value="1"/>
</dbReference>
<sequence length="261" mass="29659">MPEPQPDTNNDPPYELIYWHVIPGRGEHIRLCFVEAGVPYSDTAFIEGGMDTLHTYISEQNLGDKVNPPPLAPPILKHGDLVISQTPNILLYLGPRLGLAAGQGNDIYKVNALALTALDGFSNEVHNCHHPIAIDLYYEEQKEECLRRVKDWVKHRLPKYLGYFERVLSGTASGEGPWLYGGVLTWADLVFFQTLDGTSYMFRKAVAAAKQSGKYNRVFQHYEAVKARPRIAEYLATEKRQKYSNYGVYRYYEELDVVADE</sequence>
<dbReference type="SUPFAM" id="SSF52833">
    <property type="entry name" value="Thioredoxin-like"/>
    <property type="match status" value="1"/>
</dbReference>
<dbReference type="InterPro" id="IPR036282">
    <property type="entry name" value="Glutathione-S-Trfase_C_sf"/>
</dbReference>
<dbReference type="Pfam" id="PF14497">
    <property type="entry name" value="GST_C_3"/>
    <property type="match status" value="1"/>
</dbReference>
<evidence type="ECO:0000313" key="3">
    <source>
        <dbReference type="EMBL" id="KAI1858624.1"/>
    </source>
</evidence>
<feature type="domain" description="GST C-terminal" evidence="2">
    <location>
        <begin position="107"/>
        <end position="246"/>
    </location>
</feature>
<dbReference type="InterPro" id="IPR004046">
    <property type="entry name" value="GST_C"/>
</dbReference>
<dbReference type="InterPro" id="IPR004045">
    <property type="entry name" value="Glutathione_S-Trfase_N"/>
</dbReference>
<comment type="caution">
    <text evidence="3">The sequence shown here is derived from an EMBL/GenBank/DDBJ whole genome shotgun (WGS) entry which is preliminary data.</text>
</comment>
<proteinExistence type="predicted"/>
<dbReference type="GO" id="GO:0006749">
    <property type="term" value="P:glutathione metabolic process"/>
    <property type="evidence" value="ECO:0007669"/>
    <property type="project" value="TreeGrafter"/>
</dbReference>
<dbReference type="GO" id="GO:0004364">
    <property type="term" value="F:glutathione transferase activity"/>
    <property type="evidence" value="ECO:0007669"/>
    <property type="project" value="TreeGrafter"/>
</dbReference>
<dbReference type="Proteomes" id="UP000829685">
    <property type="component" value="Unassembled WGS sequence"/>
</dbReference>
<accession>A0A9P9WDR6</accession>
<dbReference type="AlphaFoldDB" id="A0A9P9WDR6"/>
<dbReference type="CDD" id="cd03192">
    <property type="entry name" value="GST_C_Sigma_like"/>
    <property type="match status" value="1"/>
</dbReference>
<gene>
    <name evidence="3" type="ORF">JX265_010717</name>
</gene>
<evidence type="ECO:0000259" key="2">
    <source>
        <dbReference type="PROSITE" id="PS50405"/>
    </source>
</evidence>
<dbReference type="PANTHER" id="PTHR11571:SF263">
    <property type="entry name" value="GLUTATHIONE S-TRANSFERASE"/>
    <property type="match status" value="1"/>
</dbReference>
<dbReference type="Gene3D" id="3.40.30.10">
    <property type="entry name" value="Glutaredoxin"/>
    <property type="match status" value="1"/>
</dbReference>
<organism evidence="3 4">
    <name type="scientific">Neoarthrinium moseri</name>
    <dbReference type="NCBI Taxonomy" id="1658444"/>
    <lineage>
        <taxon>Eukaryota</taxon>
        <taxon>Fungi</taxon>
        <taxon>Dikarya</taxon>
        <taxon>Ascomycota</taxon>
        <taxon>Pezizomycotina</taxon>
        <taxon>Sordariomycetes</taxon>
        <taxon>Xylariomycetidae</taxon>
        <taxon>Amphisphaeriales</taxon>
        <taxon>Apiosporaceae</taxon>
        <taxon>Neoarthrinium</taxon>
    </lineage>
</organism>
<dbReference type="EMBL" id="JAFIMR010000036">
    <property type="protein sequence ID" value="KAI1858624.1"/>
    <property type="molecule type" value="Genomic_DNA"/>
</dbReference>
<dbReference type="PROSITE" id="PS50405">
    <property type="entry name" value="GST_CTER"/>
    <property type="match status" value="1"/>
</dbReference>
<evidence type="ECO:0000259" key="1">
    <source>
        <dbReference type="PROSITE" id="PS50404"/>
    </source>
</evidence>
<dbReference type="SUPFAM" id="SSF47616">
    <property type="entry name" value="GST C-terminal domain-like"/>
    <property type="match status" value="1"/>
</dbReference>
<dbReference type="InterPro" id="IPR050213">
    <property type="entry name" value="GST_superfamily"/>
</dbReference>
<dbReference type="InterPro" id="IPR036249">
    <property type="entry name" value="Thioredoxin-like_sf"/>
</dbReference>
<dbReference type="PANTHER" id="PTHR11571">
    <property type="entry name" value="GLUTATHIONE S-TRANSFERASE"/>
    <property type="match status" value="1"/>
</dbReference>
<protein>
    <recommendedName>
        <fullName evidence="5">Glutathione S-transferase</fullName>
    </recommendedName>
</protein>
<keyword evidence="4" id="KW-1185">Reference proteome</keyword>
<evidence type="ECO:0000313" key="4">
    <source>
        <dbReference type="Proteomes" id="UP000829685"/>
    </source>
</evidence>
<dbReference type="PROSITE" id="PS50404">
    <property type="entry name" value="GST_NTER"/>
    <property type="match status" value="1"/>
</dbReference>
<name>A0A9P9WDR6_9PEZI</name>
<reference evidence="3" key="1">
    <citation type="submission" date="2021-03" db="EMBL/GenBank/DDBJ databases">
        <title>Revisited historic fungal species revealed as producer of novel bioactive compounds through whole genome sequencing and comparative genomics.</title>
        <authorList>
            <person name="Vignolle G.A."/>
            <person name="Hochenegger N."/>
            <person name="Mach R.L."/>
            <person name="Mach-Aigner A.R."/>
            <person name="Javad Rahimi M."/>
            <person name="Salim K.A."/>
            <person name="Chan C.M."/>
            <person name="Lim L.B.L."/>
            <person name="Cai F."/>
            <person name="Druzhinina I.S."/>
            <person name="U'Ren J.M."/>
            <person name="Derntl C."/>
        </authorList>
    </citation>
    <scope>NUCLEOTIDE SEQUENCE</scope>
    <source>
        <strain evidence="3">TUCIM 5799</strain>
    </source>
</reference>
<feature type="domain" description="GST N-terminal" evidence="1">
    <location>
        <begin position="13"/>
        <end position="101"/>
    </location>
</feature>